<name>A0A3B3CLB2_ORYME</name>
<dbReference type="OrthoDB" id="7608935at2759"/>
<dbReference type="PANTHER" id="PTHR46543:SF1">
    <property type="entry name" value="ZINC FINGER CCHC DOMAIN-CONTAINING PROTEIN 7"/>
    <property type="match status" value="1"/>
</dbReference>
<dbReference type="GeneTree" id="ENSGT00950000183041"/>
<dbReference type="PANTHER" id="PTHR46543">
    <property type="entry name" value="ZINC FINGER CCHC DOMAIN-CONTAINING PROTEIN 7"/>
    <property type="match status" value="1"/>
</dbReference>
<keyword evidence="3" id="KW-0677">Repeat</keyword>
<dbReference type="GO" id="GO:0071031">
    <property type="term" value="P:nuclear mRNA surveillance of mRNA 3'-end processing"/>
    <property type="evidence" value="ECO:0007669"/>
    <property type="project" value="TreeGrafter"/>
</dbReference>
<dbReference type="RefSeq" id="XP_024139484.1">
    <property type="nucleotide sequence ID" value="XM_024283716.2"/>
</dbReference>
<dbReference type="GO" id="GO:0071038">
    <property type="term" value="P:TRAMP-dependent tRNA surveillance pathway"/>
    <property type="evidence" value="ECO:0007669"/>
    <property type="project" value="TreeGrafter"/>
</dbReference>
<dbReference type="KEGG" id="oml:112153471"/>
<dbReference type="PaxDb" id="30732-ENSOMEP00000018658"/>
<evidence type="ECO:0000256" key="7">
    <source>
        <dbReference type="ARBA" id="ARBA00041190"/>
    </source>
</evidence>
<dbReference type="AlphaFoldDB" id="A0A3B3CLB2"/>
<feature type="compositionally biased region" description="Basic residues" evidence="10">
    <location>
        <begin position="447"/>
        <end position="467"/>
    </location>
</feature>
<keyword evidence="4 9" id="KW-0863">Zinc-finger</keyword>
<dbReference type="Gene3D" id="4.10.60.10">
    <property type="entry name" value="Zinc finger, CCHC-type"/>
    <property type="match status" value="2"/>
</dbReference>
<dbReference type="GO" id="GO:0071039">
    <property type="term" value="P:nuclear polyadenylation-dependent CUT catabolic process"/>
    <property type="evidence" value="ECO:0007669"/>
    <property type="project" value="TreeGrafter"/>
</dbReference>
<comment type="subcellular location">
    <subcellularLocation>
        <location evidence="1">Nucleus</location>
    </subcellularLocation>
</comment>
<reference evidence="12" key="1">
    <citation type="submission" date="2025-08" db="UniProtKB">
        <authorList>
            <consortium name="Ensembl"/>
        </authorList>
    </citation>
    <scope>IDENTIFICATION</scope>
</reference>
<feature type="domain" description="CCHC-type" evidence="11">
    <location>
        <begin position="253"/>
        <end position="268"/>
    </location>
</feature>
<evidence type="ECO:0000256" key="5">
    <source>
        <dbReference type="ARBA" id="ARBA00022833"/>
    </source>
</evidence>
<evidence type="ECO:0000313" key="12">
    <source>
        <dbReference type="Ensembl" id="ENSOMEP00000018658.1"/>
    </source>
</evidence>
<dbReference type="GO" id="GO:0003723">
    <property type="term" value="F:RNA binding"/>
    <property type="evidence" value="ECO:0007669"/>
    <property type="project" value="TreeGrafter"/>
</dbReference>
<dbReference type="GO" id="GO:0008270">
    <property type="term" value="F:zinc ion binding"/>
    <property type="evidence" value="ECO:0007669"/>
    <property type="project" value="UniProtKB-KW"/>
</dbReference>
<evidence type="ECO:0000256" key="6">
    <source>
        <dbReference type="ARBA" id="ARBA00023242"/>
    </source>
</evidence>
<keyword evidence="2" id="KW-0479">Metal-binding</keyword>
<dbReference type="Ensembl" id="ENSOMET00000035343.1">
    <property type="protein sequence ID" value="ENSOMEP00000018658.1"/>
    <property type="gene ID" value="ENSOMEG00000000532.1"/>
</dbReference>
<feature type="domain" description="CCHC-type" evidence="11">
    <location>
        <begin position="296"/>
        <end position="309"/>
    </location>
</feature>
<evidence type="ECO:0000256" key="4">
    <source>
        <dbReference type="ARBA" id="ARBA00022771"/>
    </source>
</evidence>
<evidence type="ECO:0000256" key="2">
    <source>
        <dbReference type="ARBA" id="ARBA00022723"/>
    </source>
</evidence>
<dbReference type="OMA" id="EWMILEG"/>
<evidence type="ECO:0000256" key="3">
    <source>
        <dbReference type="ARBA" id="ARBA00022737"/>
    </source>
</evidence>
<proteinExistence type="predicted"/>
<keyword evidence="5" id="KW-0862">Zinc</keyword>
<feature type="compositionally biased region" description="Basic and acidic residues" evidence="10">
    <location>
        <begin position="433"/>
        <end position="446"/>
    </location>
</feature>
<dbReference type="GeneID" id="112153471"/>
<dbReference type="STRING" id="30732.ENSOMEP00000018658"/>
<evidence type="ECO:0000256" key="10">
    <source>
        <dbReference type="SAM" id="MobiDB-lite"/>
    </source>
</evidence>
<dbReference type="InterPro" id="IPR051644">
    <property type="entry name" value="TRAMP_AT-DNA-binding"/>
</dbReference>
<feature type="compositionally biased region" description="Basic residues" evidence="10">
    <location>
        <begin position="383"/>
        <end position="396"/>
    </location>
</feature>
<evidence type="ECO:0000259" key="11">
    <source>
        <dbReference type="PROSITE" id="PS50158"/>
    </source>
</evidence>
<feature type="compositionally biased region" description="Polar residues" evidence="10">
    <location>
        <begin position="359"/>
        <end position="372"/>
    </location>
</feature>
<dbReference type="Proteomes" id="UP000261560">
    <property type="component" value="Unplaced"/>
</dbReference>
<accession>A0A3B3CLB2</accession>
<dbReference type="GO" id="GO:0071036">
    <property type="term" value="P:nuclear polyadenylation-dependent snoRNA catabolic process"/>
    <property type="evidence" value="ECO:0007669"/>
    <property type="project" value="TreeGrafter"/>
</dbReference>
<dbReference type="SMART" id="SM00343">
    <property type="entry name" value="ZnF_C2HC"/>
    <property type="match status" value="4"/>
</dbReference>
<protein>
    <recommendedName>
        <fullName evidence="7">Zinc finger CCHC domain-containing protein 7</fullName>
    </recommendedName>
    <alternativeName>
        <fullName evidence="8">TRAMP-like complex RNA-binding factor ZCCHC7</fullName>
    </alternativeName>
</protein>
<feature type="domain" description="CCHC-type" evidence="11">
    <location>
        <begin position="212"/>
        <end position="226"/>
    </location>
</feature>
<reference evidence="12" key="2">
    <citation type="submission" date="2025-09" db="UniProtKB">
        <authorList>
            <consortium name="Ensembl"/>
        </authorList>
    </citation>
    <scope>IDENTIFICATION</scope>
</reference>
<evidence type="ECO:0000256" key="1">
    <source>
        <dbReference type="ARBA" id="ARBA00004123"/>
    </source>
</evidence>
<feature type="region of interest" description="Disordered" evidence="10">
    <location>
        <begin position="339"/>
        <end position="492"/>
    </location>
</feature>
<keyword evidence="13" id="KW-1185">Reference proteome</keyword>
<organism evidence="12 13">
    <name type="scientific">Oryzias melastigma</name>
    <name type="common">Marine medaka</name>
    <dbReference type="NCBI Taxonomy" id="30732"/>
    <lineage>
        <taxon>Eukaryota</taxon>
        <taxon>Metazoa</taxon>
        <taxon>Chordata</taxon>
        <taxon>Craniata</taxon>
        <taxon>Vertebrata</taxon>
        <taxon>Euteleostomi</taxon>
        <taxon>Actinopterygii</taxon>
        <taxon>Neopterygii</taxon>
        <taxon>Teleostei</taxon>
        <taxon>Neoteleostei</taxon>
        <taxon>Acanthomorphata</taxon>
        <taxon>Ovalentaria</taxon>
        <taxon>Atherinomorphae</taxon>
        <taxon>Beloniformes</taxon>
        <taxon>Adrianichthyidae</taxon>
        <taxon>Oryziinae</taxon>
        <taxon>Oryzias</taxon>
    </lineage>
</organism>
<sequence>MSSVSHRCLTAVQKLAARCRHLFADGTTLRMEDAEEQKVFHLHGEARDDIFFIENYSSSDDEEEPDLSDSSKLFAKINKASSGLPLLAFSITSRKAQQNTEQASRADLEEREEDSDFSVEEWMILEGEDQVEDSSIQLNLRSWTQEACRGVTDESVTSQNDTWAVSDKDKYGSDQSLVSRYFFPGRSSFCHRCFKTGHAAKSCFLDKKSPTCVLCGTQGHIQKNCPGCPCPDCGLPSHGVRPCGIPPVWNQHCRRCGMRGHLSFTCPDTWRQYHHTVRPGAPLRSKSVFRKSRAHCYNCSKRGHYGYECVRIRMVRGTFPTLPYVCHYDSLEDVLQHQTRRQMGAKGQEHLETSDENESLFQGRNKTKQGTSGRRKTWPERRRERRQVKKLRRKAQAVREGGLLGRSCFDREDGSGSADLSKKALPNNRRSIHPSEKKTNKKELNGRKKWKSKLIDVRRKKKMKRKDLHPYEDENLGGEKVFSPNQRVRHRR</sequence>
<dbReference type="InterPro" id="IPR036875">
    <property type="entry name" value="Znf_CCHC_sf"/>
</dbReference>
<keyword evidence="6" id="KW-0539">Nucleus</keyword>
<dbReference type="GO" id="GO:0031499">
    <property type="term" value="C:TRAMP complex"/>
    <property type="evidence" value="ECO:0007669"/>
    <property type="project" value="TreeGrafter"/>
</dbReference>
<dbReference type="GO" id="GO:0071037">
    <property type="term" value="P:nuclear polyadenylation-dependent snRNA catabolic process"/>
    <property type="evidence" value="ECO:0007669"/>
    <property type="project" value="TreeGrafter"/>
</dbReference>
<evidence type="ECO:0000256" key="8">
    <source>
        <dbReference type="ARBA" id="ARBA00043023"/>
    </source>
</evidence>
<evidence type="ECO:0000313" key="13">
    <source>
        <dbReference type="Proteomes" id="UP000261560"/>
    </source>
</evidence>
<dbReference type="GO" id="GO:0071035">
    <property type="term" value="P:nuclear polyadenylation-dependent rRNA catabolic process"/>
    <property type="evidence" value="ECO:0007669"/>
    <property type="project" value="TreeGrafter"/>
</dbReference>
<dbReference type="InterPro" id="IPR001878">
    <property type="entry name" value="Znf_CCHC"/>
</dbReference>
<dbReference type="PROSITE" id="PS50158">
    <property type="entry name" value="ZF_CCHC"/>
    <property type="match status" value="3"/>
</dbReference>
<dbReference type="SUPFAM" id="SSF57756">
    <property type="entry name" value="Retrovirus zinc finger-like domains"/>
    <property type="match status" value="1"/>
</dbReference>
<evidence type="ECO:0000256" key="9">
    <source>
        <dbReference type="PROSITE-ProRule" id="PRU00047"/>
    </source>
</evidence>